<keyword evidence="3 6" id="KW-0812">Transmembrane</keyword>
<evidence type="ECO:0000256" key="1">
    <source>
        <dbReference type="ARBA" id="ARBA00004651"/>
    </source>
</evidence>
<comment type="subcellular location">
    <subcellularLocation>
        <location evidence="1">Cell membrane</location>
        <topology evidence="1">Multi-pass membrane protein</topology>
    </subcellularLocation>
</comment>
<proteinExistence type="predicted"/>
<organism evidence="8 9">
    <name type="scientific">Sulfurisphaera ohwakuensis</name>
    <dbReference type="NCBI Taxonomy" id="69656"/>
    <lineage>
        <taxon>Archaea</taxon>
        <taxon>Thermoproteota</taxon>
        <taxon>Thermoprotei</taxon>
        <taxon>Sulfolobales</taxon>
        <taxon>Sulfolobaceae</taxon>
        <taxon>Sulfurisphaera</taxon>
    </lineage>
</organism>
<evidence type="ECO:0000256" key="4">
    <source>
        <dbReference type="ARBA" id="ARBA00022989"/>
    </source>
</evidence>
<feature type="transmembrane region" description="Helical" evidence="6">
    <location>
        <begin position="109"/>
        <end position="131"/>
    </location>
</feature>
<protein>
    <submittedName>
        <fullName evidence="8">UPF0104 family protein</fullName>
    </submittedName>
</protein>
<dbReference type="RefSeq" id="WP_010980350.1">
    <property type="nucleotide sequence ID" value="NZ_AP031374.1"/>
</dbReference>
<feature type="transmembrane region" description="Helical" evidence="6">
    <location>
        <begin position="37"/>
        <end position="55"/>
    </location>
</feature>
<evidence type="ECO:0000256" key="6">
    <source>
        <dbReference type="SAM" id="Phobius"/>
    </source>
</evidence>
<evidence type="ECO:0000313" key="10">
    <source>
        <dbReference type="Proteomes" id="UP000582213"/>
    </source>
</evidence>
<sequence length="302" mass="34270">MDKKLALSAIIPIVVILIYSIIFRINIINAIIEINRIFVLLFFLSYIGQILVVSYRDSLITNLDYYTAFKARLLGNAVSLIIPGAAGPDLSRAISYVHKNVKLDKAFTLAIYESFYDVNVGAVLFLLLFWIKLTPLESILILVSLANILGWSSGLGYAYFTSGKLNKIEQKLFNFKIFKPLTESYLNLKDVLRVQLKNKKTVAYSVFLTALGYFIQSLPFYILFKNFLFDYLVNQTYLVATLVPIPSAAGIAELALSAILPPIYVIQIRILELVSYSFGFIYIKEIKLEVLKKEVKEIWKTS</sequence>
<evidence type="ECO:0000313" key="8">
    <source>
        <dbReference type="EMBL" id="QGR17897.1"/>
    </source>
</evidence>
<feature type="transmembrane region" description="Helical" evidence="6">
    <location>
        <begin position="236"/>
        <end position="260"/>
    </location>
</feature>
<dbReference type="Pfam" id="PF03706">
    <property type="entry name" value="LPG_synthase_TM"/>
    <property type="match status" value="1"/>
</dbReference>
<dbReference type="GeneID" id="1460348"/>
<evidence type="ECO:0000313" key="7">
    <source>
        <dbReference type="EMBL" id="MBB5254017.1"/>
    </source>
</evidence>
<accession>A0A650CK97</accession>
<dbReference type="AlphaFoldDB" id="A0A650CK97"/>
<dbReference type="Proteomes" id="UP000427373">
    <property type="component" value="Chromosome"/>
</dbReference>
<evidence type="ECO:0000256" key="2">
    <source>
        <dbReference type="ARBA" id="ARBA00022475"/>
    </source>
</evidence>
<evidence type="ECO:0000256" key="3">
    <source>
        <dbReference type="ARBA" id="ARBA00022692"/>
    </source>
</evidence>
<dbReference type="KEGG" id="soh:D1869_12465"/>
<dbReference type="GO" id="GO:0005886">
    <property type="term" value="C:plasma membrane"/>
    <property type="evidence" value="ECO:0007669"/>
    <property type="project" value="UniProtKB-SubCell"/>
</dbReference>
<feature type="transmembrane region" description="Helical" evidence="6">
    <location>
        <begin position="138"/>
        <end position="160"/>
    </location>
</feature>
<dbReference type="EMBL" id="CP045484">
    <property type="protein sequence ID" value="QGR17897.1"/>
    <property type="molecule type" value="Genomic_DNA"/>
</dbReference>
<evidence type="ECO:0000256" key="5">
    <source>
        <dbReference type="ARBA" id="ARBA00023136"/>
    </source>
</evidence>
<dbReference type="InterPro" id="IPR022791">
    <property type="entry name" value="L-PG_synthase/AglD"/>
</dbReference>
<dbReference type="OrthoDB" id="42823at2157"/>
<keyword evidence="9" id="KW-1185">Reference proteome</keyword>
<dbReference type="EMBL" id="JACHFY010000009">
    <property type="protein sequence ID" value="MBB5254017.1"/>
    <property type="molecule type" value="Genomic_DNA"/>
</dbReference>
<reference evidence="7 10" key="2">
    <citation type="submission" date="2020-08" db="EMBL/GenBank/DDBJ databases">
        <title>Genomic Encyclopedia of Type Strains, Phase IV (KMG-IV): sequencing the most valuable type-strain genomes for metagenomic binning, comparative biology and taxonomic classification.</title>
        <authorList>
            <person name="Goeker M."/>
        </authorList>
    </citation>
    <scope>NUCLEOTIDE SEQUENCE [LARGE SCALE GENOMIC DNA]</scope>
    <source>
        <strain evidence="7 10">DSM 12421</strain>
    </source>
</reference>
<keyword evidence="4 6" id="KW-1133">Transmembrane helix</keyword>
<gene>
    <name evidence="8" type="ORF">D1869_12465</name>
    <name evidence="7" type="ORF">HNQ62_001788</name>
</gene>
<evidence type="ECO:0000313" key="9">
    <source>
        <dbReference type="Proteomes" id="UP000427373"/>
    </source>
</evidence>
<reference evidence="8 9" key="1">
    <citation type="submission" date="2019-10" db="EMBL/GenBank/DDBJ databases">
        <title>Genome Sequences from Six Type Strain Members of the Archaeal Family Sulfolobaceae: Acidianus ambivalens, Acidianus infernus, Metallosphaera prunae, Stygiolobus azoricus, Sulfolobus metallicus, and Sulfurisphaera ohwakuensis.</title>
        <authorList>
            <person name="Counts J.A."/>
            <person name="Kelly R.M."/>
        </authorList>
    </citation>
    <scope>NUCLEOTIDE SEQUENCE [LARGE SCALE GENOMIC DNA]</scope>
    <source>
        <strain evidence="8 9">TA-1</strain>
    </source>
</reference>
<keyword evidence="5 6" id="KW-0472">Membrane</keyword>
<dbReference type="Proteomes" id="UP000582213">
    <property type="component" value="Unassembled WGS sequence"/>
</dbReference>
<keyword evidence="2" id="KW-1003">Cell membrane</keyword>
<feature type="transmembrane region" description="Helical" evidence="6">
    <location>
        <begin position="6"/>
        <end position="25"/>
    </location>
</feature>
<name>A0A650CK97_SULOH</name>
<feature type="transmembrane region" description="Helical" evidence="6">
    <location>
        <begin position="202"/>
        <end position="224"/>
    </location>
</feature>